<dbReference type="OrthoDB" id="2121828at2759"/>
<dbReference type="CDD" id="cd13910">
    <property type="entry name" value="CuRO_3_MCO_like_4"/>
    <property type="match status" value="1"/>
</dbReference>
<comment type="caution">
    <text evidence="9">The sequence shown here is derived from an EMBL/GenBank/DDBJ whole genome shotgun (WGS) entry which is preliminary data.</text>
</comment>
<dbReference type="GO" id="GO:0016491">
    <property type="term" value="F:oxidoreductase activity"/>
    <property type="evidence" value="ECO:0007669"/>
    <property type="project" value="UniProtKB-KW"/>
</dbReference>
<name>A0A507B3K7_9PEZI</name>
<evidence type="ECO:0000259" key="6">
    <source>
        <dbReference type="Pfam" id="PF00394"/>
    </source>
</evidence>
<protein>
    <recommendedName>
        <fullName evidence="11">Laccase</fullName>
    </recommendedName>
</protein>
<evidence type="ECO:0000313" key="9">
    <source>
        <dbReference type="EMBL" id="TPX16832.1"/>
    </source>
</evidence>
<dbReference type="InterPro" id="IPR011707">
    <property type="entry name" value="Cu-oxidase-like_N"/>
</dbReference>
<dbReference type="GO" id="GO:0005507">
    <property type="term" value="F:copper ion binding"/>
    <property type="evidence" value="ECO:0007669"/>
    <property type="project" value="InterPro"/>
</dbReference>
<accession>A0A507B3K7</accession>
<keyword evidence="4" id="KW-0186">Copper</keyword>
<evidence type="ECO:0000256" key="3">
    <source>
        <dbReference type="ARBA" id="ARBA00023002"/>
    </source>
</evidence>
<dbReference type="AlphaFoldDB" id="A0A507B3K7"/>
<dbReference type="GeneID" id="41970841"/>
<keyword evidence="5" id="KW-0472">Membrane</keyword>
<dbReference type="Pfam" id="PF07732">
    <property type="entry name" value="Cu-oxidase_3"/>
    <property type="match status" value="1"/>
</dbReference>
<dbReference type="STRING" id="1093900.A0A507B3K7"/>
<dbReference type="CDD" id="cd04205">
    <property type="entry name" value="CuRO_2_LCC_like"/>
    <property type="match status" value="1"/>
</dbReference>
<feature type="domain" description="Plastocyanin-like" evidence="8">
    <location>
        <begin position="126"/>
        <end position="224"/>
    </location>
</feature>
<keyword evidence="5" id="KW-1133">Transmembrane helix</keyword>
<keyword evidence="3" id="KW-0560">Oxidoreductase</keyword>
<dbReference type="InterPro" id="IPR002355">
    <property type="entry name" value="Cu_oxidase_Cu_BS"/>
</dbReference>
<dbReference type="SUPFAM" id="SSF49503">
    <property type="entry name" value="Cupredoxins"/>
    <property type="match status" value="3"/>
</dbReference>
<evidence type="ECO:0000256" key="4">
    <source>
        <dbReference type="ARBA" id="ARBA00023008"/>
    </source>
</evidence>
<feature type="domain" description="Plastocyanin-like" evidence="6">
    <location>
        <begin position="243"/>
        <end position="326"/>
    </location>
</feature>
<feature type="domain" description="Plastocyanin-like" evidence="7">
    <location>
        <begin position="490"/>
        <end position="604"/>
    </location>
</feature>
<dbReference type="CDD" id="cd04206">
    <property type="entry name" value="CuRO_1_LCC_like"/>
    <property type="match status" value="1"/>
</dbReference>
<evidence type="ECO:0000256" key="1">
    <source>
        <dbReference type="ARBA" id="ARBA00010609"/>
    </source>
</evidence>
<dbReference type="InterPro" id="IPR011706">
    <property type="entry name" value="Cu-oxidase_C"/>
</dbReference>
<gene>
    <name evidence="9" type="ORF">E0L32_003394</name>
</gene>
<dbReference type="Pfam" id="PF00394">
    <property type="entry name" value="Cu-oxidase"/>
    <property type="match status" value="1"/>
</dbReference>
<reference evidence="9 10" key="1">
    <citation type="submission" date="2019-06" db="EMBL/GenBank/DDBJ databases">
        <title>Draft genome sequence of the filamentous fungus Phialemoniopsis curvata isolated from diesel fuel.</title>
        <authorList>
            <person name="Varaljay V.A."/>
            <person name="Lyon W.J."/>
            <person name="Crouch A.L."/>
            <person name="Drake C.E."/>
            <person name="Hollomon J.M."/>
            <person name="Nadeau L.J."/>
            <person name="Nunn H.S."/>
            <person name="Stevenson B.S."/>
            <person name="Bojanowski C.L."/>
            <person name="Crookes-Goodson W.J."/>
        </authorList>
    </citation>
    <scope>NUCLEOTIDE SEQUENCE [LARGE SCALE GENOMIC DNA]</scope>
    <source>
        <strain evidence="9 10">D216</strain>
    </source>
</reference>
<dbReference type="PANTHER" id="PTHR11709">
    <property type="entry name" value="MULTI-COPPER OXIDASE"/>
    <property type="match status" value="1"/>
</dbReference>
<dbReference type="InterPro" id="IPR045087">
    <property type="entry name" value="Cu-oxidase_fam"/>
</dbReference>
<evidence type="ECO:0000256" key="5">
    <source>
        <dbReference type="SAM" id="Phobius"/>
    </source>
</evidence>
<dbReference type="InParanoid" id="A0A507B3K7"/>
<dbReference type="InterPro" id="IPR008972">
    <property type="entry name" value="Cupredoxin"/>
</dbReference>
<dbReference type="InterPro" id="IPR033138">
    <property type="entry name" value="Cu_oxidase_CS"/>
</dbReference>
<evidence type="ECO:0000259" key="7">
    <source>
        <dbReference type="Pfam" id="PF07731"/>
    </source>
</evidence>
<dbReference type="EMBL" id="SKBQ01000015">
    <property type="protein sequence ID" value="TPX16832.1"/>
    <property type="molecule type" value="Genomic_DNA"/>
</dbReference>
<keyword evidence="5" id="KW-0812">Transmembrane</keyword>
<dbReference type="InterPro" id="IPR001117">
    <property type="entry name" value="Cu-oxidase_2nd"/>
</dbReference>
<comment type="similarity">
    <text evidence="1">Belongs to the multicopper oxidase family.</text>
</comment>
<keyword evidence="2" id="KW-0479">Metal-binding</keyword>
<organism evidence="9 10">
    <name type="scientific">Thyridium curvatum</name>
    <dbReference type="NCBI Taxonomy" id="1093900"/>
    <lineage>
        <taxon>Eukaryota</taxon>
        <taxon>Fungi</taxon>
        <taxon>Dikarya</taxon>
        <taxon>Ascomycota</taxon>
        <taxon>Pezizomycotina</taxon>
        <taxon>Sordariomycetes</taxon>
        <taxon>Sordariomycetidae</taxon>
        <taxon>Thyridiales</taxon>
        <taxon>Thyridiaceae</taxon>
        <taxon>Thyridium</taxon>
    </lineage>
</organism>
<dbReference type="Pfam" id="PF07731">
    <property type="entry name" value="Cu-oxidase_2"/>
    <property type="match status" value="1"/>
</dbReference>
<evidence type="ECO:0008006" key="11">
    <source>
        <dbReference type="Google" id="ProtNLM"/>
    </source>
</evidence>
<evidence type="ECO:0000259" key="8">
    <source>
        <dbReference type="Pfam" id="PF07732"/>
    </source>
</evidence>
<dbReference type="Proteomes" id="UP000319257">
    <property type="component" value="Unassembled WGS sequence"/>
</dbReference>
<evidence type="ECO:0000313" key="10">
    <source>
        <dbReference type="Proteomes" id="UP000319257"/>
    </source>
</evidence>
<keyword evidence="10" id="KW-1185">Reference proteome</keyword>
<dbReference type="PROSITE" id="PS00079">
    <property type="entry name" value="MULTICOPPER_OXIDASE1"/>
    <property type="match status" value="2"/>
</dbReference>
<dbReference type="Gene3D" id="2.60.40.420">
    <property type="entry name" value="Cupredoxins - blue copper proteins"/>
    <property type="match status" value="3"/>
</dbReference>
<dbReference type="RefSeq" id="XP_030998543.1">
    <property type="nucleotide sequence ID" value="XM_031137690.1"/>
</dbReference>
<dbReference type="PANTHER" id="PTHR11709:SF511">
    <property type="entry name" value="LACCASE"/>
    <property type="match status" value="1"/>
</dbReference>
<dbReference type="PROSITE" id="PS00080">
    <property type="entry name" value="MULTICOPPER_OXIDASE2"/>
    <property type="match status" value="1"/>
</dbReference>
<sequence>MPKQLDSGKHRGRLFWLLNGGLLSSAFVLFFIYFFEPLSFKRGLLRSRFPVESTRNTRLFNAQLRPEAHESRENTTIQLDWTVTKGLRYPDGVGKWVYQVNGERPPLLCIPPVDLSRNSADKVSPGQFPCPSIEARAGDTIVIDVHNQLSDEGLALHFHGLRMEGANHMDGVVGITQRAIASGESFTYSFRISPAQAGTFWWHSHAEFQRADGLYGAFIVHAPKASGEALGSMSGCGAEYDEDSVLLIGDWYHSPAQEVQENYDSYTHWGLEPAPDSLLINGVGLFNCPRLPHWRKVECMSTTTPGLAPRGSTSRLRIVNVGARITVLTVDGGNAVAPQNQTWSAVGTVHPGERVDLLVEWMDADAFEIILDREYYRSKNLALTPEQAFPVIRADEIQGGRQSRATTRSPNPTALDLVELTGVQLSGGALGGDRPDHIVQIYTKIELLAHLENRPRGYINHTYWIPQEDDPLISTPRKQWNEHQQVPFIPLAKKKDTWVDLVINNVDELGHPFHLHGYEFYIVSSFHPKEHLGWNAYNAYDERKGPPGGAYNLKSPLKKDTVFVPAAGYVVLRFNADNPGLWFLHCHILWHQGVGMAMTLEVEKSNDTLQ</sequence>
<evidence type="ECO:0000256" key="2">
    <source>
        <dbReference type="ARBA" id="ARBA00022723"/>
    </source>
</evidence>
<proteinExistence type="inferred from homology"/>
<feature type="transmembrane region" description="Helical" evidence="5">
    <location>
        <begin position="12"/>
        <end position="35"/>
    </location>
</feature>